<feature type="region of interest" description="Disordered" evidence="1">
    <location>
        <begin position="448"/>
        <end position="471"/>
    </location>
</feature>
<feature type="region of interest" description="Disordered" evidence="1">
    <location>
        <begin position="385"/>
        <end position="412"/>
    </location>
</feature>
<feature type="non-terminal residue" evidence="3">
    <location>
        <position position="1"/>
    </location>
</feature>
<proteinExistence type="evidence at transcript level"/>
<feature type="signal peptide" evidence="2">
    <location>
        <begin position="1"/>
        <end position="28"/>
    </location>
</feature>
<organism evidence="3">
    <name type="scientific">Drosophila melanogaster</name>
    <name type="common">Fruit fly</name>
    <dbReference type="NCBI Taxonomy" id="7227"/>
    <lineage>
        <taxon>Eukaryota</taxon>
        <taxon>Metazoa</taxon>
        <taxon>Ecdysozoa</taxon>
        <taxon>Arthropoda</taxon>
        <taxon>Hexapoda</taxon>
        <taxon>Insecta</taxon>
        <taxon>Pterygota</taxon>
        <taxon>Neoptera</taxon>
        <taxon>Endopterygota</taxon>
        <taxon>Diptera</taxon>
        <taxon>Brachycera</taxon>
        <taxon>Muscomorpha</taxon>
        <taxon>Ephydroidea</taxon>
        <taxon>Drosophilidae</taxon>
        <taxon>Drosophila</taxon>
        <taxon>Sophophora</taxon>
    </lineage>
</organism>
<dbReference type="VEuPathDB" id="VectorBase:FBgn0030296"/>
<feature type="region of interest" description="Disordered" evidence="1">
    <location>
        <begin position="231"/>
        <end position="258"/>
    </location>
</feature>
<dbReference type="EMBL" id="BT022692">
    <property type="protein sequence ID" value="AAY55108.1"/>
    <property type="molecule type" value="mRNA"/>
</dbReference>
<dbReference type="ExpressionAtlas" id="Q4V5G4">
    <property type="expression patterns" value="baseline and differential"/>
</dbReference>
<gene>
    <name evidence="3" type="primary">CG15196</name>
</gene>
<reference evidence="3" key="1">
    <citation type="submission" date="2005-05" db="EMBL/GenBank/DDBJ databases">
        <authorList>
            <person name="Stapleton M."/>
            <person name="Carlson J."/>
            <person name="Chavez C."/>
            <person name="Frise E."/>
            <person name="George R."/>
            <person name="Pacleb J."/>
            <person name="Park S."/>
            <person name="Wan K."/>
            <person name="Yu C."/>
            <person name="Celniker S."/>
        </authorList>
    </citation>
    <scope>NUCLEOTIDE SEQUENCE</scope>
</reference>
<feature type="compositionally biased region" description="Polar residues" evidence="1">
    <location>
        <begin position="94"/>
        <end position="106"/>
    </location>
</feature>
<feature type="region of interest" description="Disordered" evidence="1">
    <location>
        <begin position="65"/>
        <end position="106"/>
    </location>
</feature>
<dbReference type="Bgee" id="FBgn0030296">
    <property type="expression patterns" value="Expressed in early-mid elongation-stage spermatid (Drosophila) in testis and 16 other cell types or tissues"/>
</dbReference>
<protein>
    <submittedName>
        <fullName evidence="3">IP12304p</fullName>
    </submittedName>
</protein>
<feature type="compositionally biased region" description="Basic and acidic residues" evidence="1">
    <location>
        <begin position="231"/>
        <end position="243"/>
    </location>
</feature>
<sequence length="471" mass="54124">RHREIRSQNSHSVLLFYLFAFQLQLAMAHTIKLDWIRRILNLCGSRQCRLMHDDAEARIRTQSPWRHLMRLTRNNSSSTSGGNEPRRQDPNKPKPNSKQISYTERQTPFRINTHPNAYLVGMHPLVRERDKRTKRHKRRLPFEKSATLRLHNAQRREEQLARTMLSQDCSGPHSSSHTAIPLKILQMTQRDRMMSSQLVIDAMRTRNMERMVRKSEARMLNERVKKLLEKQKESKLEGKKQQSDDDSTVPDPKIMGPEQRPLEVQAVVQLLKKAISLVHFGHENPPKVVKDVRISRMQTKLDIDGLHPCGSSIDSFANTDSPQSSKAYHMRIRCTKSPISEIQIKSNSQQIAVSLMKEEQRRLDRLRAEKVQLIGCNDSTKLGFINRNEGDGRSANSTNPATSSKPTDLNMNSLIVDPKSFLTKVLDKKEVLSVDQVNNNNFVENPDVFSKALKRKPATKSNRGPAKHLPQ</sequence>
<evidence type="ECO:0000256" key="2">
    <source>
        <dbReference type="SAM" id="SignalP"/>
    </source>
</evidence>
<dbReference type="IntAct" id="Q4V5G4">
    <property type="interactions" value="1"/>
</dbReference>
<feature type="compositionally biased region" description="Polar residues" evidence="1">
    <location>
        <begin position="394"/>
        <end position="412"/>
    </location>
</feature>
<dbReference type="OrthoDB" id="7869431at2759"/>
<dbReference type="AlphaFoldDB" id="Q4V5G4"/>
<evidence type="ECO:0000313" key="3">
    <source>
        <dbReference type="EMBL" id="AAY55108.1"/>
    </source>
</evidence>
<feature type="chain" id="PRO_5004245255" evidence="2">
    <location>
        <begin position="29"/>
        <end position="471"/>
    </location>
</feature>
<feature type="compositionally biased region" description="Low complexity" evidence="1">
    <location>
        <begin position="74"/>
        <end position="83"/>
    </location>
</feature>
<accession>Q4V5G4</accession>
<evidence type="ECO:0000256" key="1">
    <source>
        <dbReference type="SAM" id="MobiDB-lite"/>
    </source>
</evidence>
<name>Q4V5G4_DROME</name>
<keyword evidence="2" id="KW-0732">Signal</keyword>